<gene>
    <name evidence="1" type="ORF">CC84DRAFT_1169063</name>
</gene>
<dbReference type="Proteomes" id="UP000077069">
    <property type="component" value="Unassembled WGS sequence"/>
</dbReference>
<proteinExistence type="predicted"/>
<dbReference type="InParanoid" id="A0A177BY12"/>
<dbReference type="AlphaFoldDB" id="A0A177BY12"/>
<name>A0A177BY12_9PLEO</name>
<evidence type="ECO:0000313" key="2">
    <source>
        <dbReference type="Proteomes" id="UP000077069"/>
    </source>
</evidence>
<sequence length="60" mass="6722">MRRLWTILLTLEIAVQWLPVPASLKFGSGAATIGYTNQTWKLVVGNRVTLVMLISFFEAV</sequence>
<organism evidence="1 2">
    <name type="scientific">Paraphaeosphaeria sporulosa</name>
    <dbReference type="NCBI Taxonomy" id="1460663"/>
    <lineage>
        <taxon>Eukaryota</taxon>
        <taxon>Fungi</taxon>
        <taxon>Dikarya</taxon>
        <taxon>Ascomycota</taxon>
        <taxon>Pezizomycotina</taxon>
        <taxon>Dothideomycetes</taxon>
        <taxon>Pleosporomycetidae</taxon>
        <taxon>Pleosporales</taxon>
        <taxon>Massarineae</taxon>
        <taxon>Didymosphaeriaceae</taxon>
        <taxon>Paraphaeosphaeria</taxon>
    </lineage>
</organism>
<dbReference type="RefSeq" id="XP_018030608.1">
    <property type="nucleotide sequence ID" value="XM_018179564.1"/>
</dbReference>
<keyword evidence="2" id="KW-1185">Reference proteome</keyword>
<evidence type="ECO:0000313" key="1">
    <source>
        <dbReference type="EMBL" id="OAG00243.1"/>
    </source>
</evidence>
<reference evidence="1 2" key="1">
    <citation type="submission" date="2016-05" db="EMBL/GenBank/DDBJ databases">
        <title>Comparative analysis of secretome profiles of manganese(II)-oxidizing ascomycete fungi.</title>
        <authorList>
            <consortium name="DOE Joint Genome Institute"/>
            <person name="Zeiner C.A."/>
            <person name="Purvine S.O."/>
            <person name="Zink E.M."/>
            <person name="Wu S."/>
            <person name="Pasa-Tolic L."/>
            <person name="Chaput D.L."/>
            <person name="Haridas S."/>
            <person name="Grigoriev I.V."/>
            <person name="Santelli C.M."/>
            <person name="Hansel C.M."/>
        </authorList>
    </citation>
    <scope>NUCLEOTIDE SEQUENCE [LARGE SCALE GENOMIC DNA]</scope>
    <source>
        <strain evidence="1 2">AP3s5-JAC2a</strain>
    </source>
</reference>
<dbReference type="OrthoDB" id="10635088at2759"/>
<dbReference type="EMBL" id="KV441560">
    <property type="protein sequence ID" value="OAG00243.1"/>
    <property type="molecule type" value="Genomic_DNA"/>
</dbReference>
<dbReference type="GeneID" id="28763050"/>
<accession>A0A177BY12</accession>
<protein>
    <submittedName>
        <fullName evidence="1">Uncharacterized protein</fullName>
    </submittedName>
</protein>